<dbReference type="GO" id="GO:0008276">
    <property type="term" value="F:protein methyltransferase activity"/>
    <property type="evidence" value="ECO:0007669"/>
    <property type="project" value="UniProtKB-ARBA"/>
</dbReference>
<dbReference type="PANTHER" id="PTHR46165">
    <property type="entry name" value="SET AND MYND DOMAIN-CONTAINING PROTEIN 4"/>
    <property type="match status" value="1"/>
</dbReference>
<keyword evidence="4" id="KW-0479">Metal-binding</keyword>
<dbReference type="PANTHER" id="PTHR46165:SF2">
    <property type="entry name" value="SET AND MYND DOMAIN-CONTAINING PROTEIN 4"/>
    <property type="match status" value="1"/>
</dbReference>
<dbReference type="SUPFAM" id="SSF144232">
    <property type="entry name" value="HIT/MYND zinc finger-like"/>
    <property type="match status" value="1"/>
</dbReference>
<dbReference type="GO" id="GO:0005737">
    <property type="term" value="C:cytoplasm"/>
    <property type="evidence" value="ECO:0007669"/>
    <property type="project" value="TreeGrafter"/>
</dbReference>
<dbReference type="PROSITE" id="PS50280">
    <property type="entry name" value="SET"/>
    <property type="match status" value="1"/>
</dbReference>
<proteinExistence type="predicted"/>
<dbReference type="GO" id="GO:0032259">
    <property type="term" value="P:methylation"/>
    <property type="evidence" value="ECO:0007669"/>
    <property type="project" value="UniProtKB-KW"/>
</dbReference>
<evidence type="ECO:0000256" key="7">
    <source>
        <dbReference type="PROSITE-ProRule" id="PRU00134"/>
    </source>
</evidence>
<dbReference type="SUPFAM" id="SSF48452">
    <property type="entry name" value="TPR-like"/>
    <property type="match status" value="1"/>
</dbReference>
<dbReference type="Gene3D" id="2.170.270.10">
    <property type="entry name" value="SET domain"/>
    <property type="match status" value="1"/>
</dbReference>
<evidence type="ECO:0000256" key="4">
    <source>
        <dbReference type="ARBA" id="ARBA00022723"/>
    </source>
</evidence>
<dbReference type="KEGG" id="nvi:100678810"/>
<evidence type="ECO:0000256" key="6">
    <source>
        <dbReference type="ARBA" id="ARBA00022833"/>
    </source>
</evidence>
<keyword evidence="1" id="KW-0489">Methyltransferase</keyword>
<dbReference type="PROSITE" id="PS01360">
    <property type="entry name" value="ZF_MYND_1"/>
    <property type="match status" value="1"/>
</dbReference>
<name>A0A7M7H9V0_NASVI</name>
<dbReference type="Proteomes" id="UP000002358">
    <property type="component" value="Chromosome 1"/>
</dbReference>
<feature type="domain" description="SET" evidence="8">
    <location>
        <begin position="202"/>
        <end position="502"/>
    </location>
</feature>
<evidence type="ECO:0000313" key="11">
    <source>
        <dbReference type="Proteomes" id="UP000002358"/>
    </source>
</evidence>
<dbReference type="SMR" id="A0A7M7H9V0"/>
<keyword evidence="2" id="KW-0808">Transferase</keyword>
<evidence type="ECO:0008006" key="12">
    <source>
        <dbReference type="Google" id="ProtNLM"/>
    </source>
</evidence>
<dbReference type="InterPro" id="IPR046341">
    <property type="entry name" value="SET_dom_sf"/>
</dbReference>
<keyword evidence="5 7" id="KW-0863">Zinc-finger</keyword>
<dbReference type="InterPro" id="IPR001214">
    <property type="entry name" value="SET_dom"/>
</dbReference>
<dbReference type="GO" id="GO:0042826">
    <property type="term" value="F:histone deacetylase binding"/>
    <property type="evidence" value="ECO:0007669"/>
    <property type="project" value="TreeGrafter"/>
</dbReference>
<evidence type="ECO:0000313" key="10">
    <source>
        <dbReference type="EnsemblMetazoa" id="XP_008213036"/>
    </source>
</evidence>
<dbReference type="InterPro" id="IPR011990">
    <property type="entry name" value="TPR-like_helical_dom_sf"/>
</dbReference>
<protein>
    <recommendedName>
        <fullName evidence="12">SET and MYND domain-containing protein 4</fullName>
    </recommendedName>
</protein>
<dbReference type="AlphaFoldDB" id="A0A7M7H9V0"/>
<reference evidence="10" key="1">
    <citation type="submission" date="2021-01" db="UniProtKB">
        <authorList>
            <consortium name="EnsemblMetazoa"/>
        </authorList>
    </citation>
    <scope>IDENTIFICATION</scope>
</reference>
<keyword evidence="11" id="KW-1185">Reference proteome</keyword>
<evidence type="ECO:0000256" key="5">
    <source>
        <dbReference type="ARBA" id="ARBA00022771"/>
    </source>
</evidence>
<keyword evidence="3" id="KW-0949">S-adenosyl-L-methionine</keyword>
<dbReference type="GO" id="GO:0005634">
    <property type="term" value="C:nucleus"/>
    <property type="evidence" value="ECO:0007669"/>
    <property type="project" value="TreeGrafter"/>
</dbReference>
<dbReference type="GO" id="GO:0008757">
    <property type="term" value="F:S-adenosylmethionine-dependent methyltransferase activity"/>
    <property type="evidence" value="ECO:0007669"/>
    <property type="project" value="UniProtKB-ARBA"/>
</dbReference>
<dbReference type="SUPFAM" id="SSF82199">
    <property type="entry name" value="SET domain"/>
    <property type="match status" value="1"/>
</dbReference>
<dbReference type="PROSITE" id="PS50865">
    <property type="entry name" value="ZF_MYND_2"/>
    <property type="match status" value="1"/>
</dbReference>
<dbReference type="Gene3D" id="6.10.140.2220">
    <property type="match status" value="1"/>
</dbReference>
<dbReference type="GO" id="GO:0008270">
    <property type="term" value="F:zinc ion binding"/>
    <property type="evidence" value="ECO:0007669"/>
    <property type="project" value="UniProtKB-KW"/>
</dbReference>
<dbReference type="InterPro" id="IPR052097">
    <property type="entry name" value="SET-MYND_domain_protein"/>
</dbReference>
<evidence type="ECO:0000259" key="8">
    <source>
        <dbReference type="PROSITE" id="PS50280"/>
    </source>
</evidence>
<evidence type="ECO:0000256" key="3">
    <source>
        <dbReference type="ARBA" id="ARBA00022691"/>
    </source>
</evidence>
<keyword evidence="6" id="KW-0862">Zinc</keyword>
<organism evidence="10 11">
    <name type="scientific">Nasonia vitripennis</name>
    <name type="common">Parasitic wasp</name>
    <dbReference type="NCBI Taxonomy" id="7425"/>
    <lineage>
        <taxon>Eukaryota</taxon>
        <taxon>Metazoa</taxon>
        <taxon>Ecdysozoa</taxon>
        <taxon>Arthropoda</taxon>
        <taxon>Hexapoda</taxon>
        <taxon>Insecta</taxon>
        <taxon>Pterygota</taxon>
        <taxon>Neoptera</taxon>
        <taxon>Endopterygota</taxon>
        <taxon>Hymenoptera</taxon>
        <taxon>Apocrita</taxon>
        <taxon>Proctotrupomorpha</taxon>
        <taxon>Chalcidoidea</taxon>
        <taxon>Pteromalidae</taxon>
        <taxon>Pteromalinae</taxon>
        <taxon>Nasonia</taxon>
    </lineage>
</organism>
<dbReference type="GO" id="GO:0008170">
    <property type="term" value="F:N-methyltransferase activity"/>
    <property type="evidence" value="ECO:0007669"/>
    <property type="project" value="UniProtKB-ARBA"/>
</dbReference>
<dbReference type="Gene3D" id="1.25.40.10">
    <property type="entry name" value="Tetratricopeptide repeat domain"/>
    <property type="match status" value="1"/>
</dbReference>
<gene>
    <name evidence="10" type="primary">100678810</name>
</gene>
<sequence length="629" mass="71463">MAKAENRRLIEALWELDNILAANIWREATSKNFAESSKARQEGNELFTDRSSHDAAKHVEILRLYSRSVAYAPTGSEELGLAYGNRSAALMHLGKYQAALEDIDRAIQLPVSELHVVKYVVRKVECEAELGLEDARGTCEEAKVLLEEIEVSDKLKKDMVVKLVSSIVKLEKKLFSPPEPSKKLQFLENTSEPSDSPGIISNLLSISYNPSRIKQGRHLTVTRDVGPGEALYASSPYVVCPIETRIYNNCSHCLSFAWACIPCDSCVYAMYCSERCKNEAKDLYHDIECKVIGRSWKVYETMNAGRLMSMKMLVMAIREAGGLEELKKHVEEIDACRDTRRRGFSNDQTVFLKNFKAAYSLLSNARKRSDKEQNAISRDSAVLLHFLARYTPIFKSYFDHDKKALARNDDALFVGRLLSHYQHVVITNAVMVRDLYTESTTDWSWKPPKEENGTGLYLTPFLSLINHSCYPNVARCEMEDRRTVLFSTRPIAKGEQIYLCYGPHYYDMIKSLRHELLERFHFTCDCIACENEWPLFLIMISSGLTYKPVTETEFKATSRALENCDVIVKALEEGNCTCDLDALRDLAYAIVLVLKHCKLPNWRIASLSALMITLFNNLYGYVIGVPAKC</sequence>
<evidence type="ECO:0000256" key="2">
    <source>
        <dbReference type="ARBA" id="ARBA00022679"/>
    </source>
</evidence>
<evidence type="ECO:0000259" key="9">
    <source>
        <dbReference type="PROSITE" id="PS50865"/>
    </source>
</evidence>
<dbReference type="EnsemblMetazoa" id="XM_008214814">
    <property type="protein sequence ID" value="XP_008213036"/>
    <property type="gene ID" value="LOC100678810"/>
</dbReference>
<dbReference type="OrthoDB" id="5945798at2759"/>
<dbReference type="FunCoup" id="A0A7M7H9V0">
    <property type="interactions" value="1370"/>
</dbReference>
<accession>A0A7M7H9V0</accession>
<dbReference type="InParanoid" id="A0A7M7H9V0"/>
<dbReference type="InterPro" id="IPR002893">
    <property type="entry name" value="Znf_MYND"/>
</dbReference>
<dbReference type="OMA" id="YHQFECE"/>
<evidence type="ECO:0000256" key="1">
    <source>
        <dbReference type="ARBA" id="ARBA00022603"/>
    </source>
</evidence>
<feature type="domain" description="MYND-type" evidence="9">
    <location>
        <begin position="250"/>
        <end position="289"/>
    </location>
</feature>
<dbReference type="Pfam" id="PF00856">
    <property type="entry name" value="SET"/>
    <property type="match status" value="1"/>
</dbReference>
<dbReference type="Gene3D" id="1.10.220.160">
    <property type="match status" value="1"/>
</dbReference>